<name>A0A066Z382_9ACTN</name>
<sequence length="98" mass="11017">MMPLALDRAAARDVDLVLDLTVRRGPRLFLTFRDAALTVTRDTPPRTPDCRVSADPVAFLLVAFHRTPQWLAIARGHLRATGRRPWLATRLTHLIPSP</sequence>
<reference evidence="2 3" key="1">
    <citation type="submission" date="2014-05" db="EMBL/GenBank/DDBJ databases">
        <title>Draft Genome Sequence of Kitasatospora cheerisanensis KCTC 2395.</title>
        <authorList>
            <person name="Nam D.H."/>
        </authorList>
    </citation>
    <scope>NUCLEOTIDE SEQUENCE [LARGE SCALE GENOMIC DNA]</scope>
    <source>
        <strain evidence="2 3">KCTC 2395</strain>
    </source>
</reference>
<dbReference type="Gene3D" id="3.30.1050.10">
    <property type="entry name" value="SCP2 sterol-binding domain"/>
    <property type="match status" value="1"/>
</dbReference>
<keyword evidence="3" id="KW-1185">Reference proteome</keyword>
<dbReference type="InterPro" id="IPR036527">
    <property type="entry name" value="SCP2_sterol-bd_dom_sf"/>
</dbReference>
<dbReference type="Pfam" id="PF02036">
    <property type="entry name" value="SCP2"/>
    <property type="match status" value="1"/>
</dbReference>
<evidence type="ECO:0000259" key="1">
    <source>
        <dbReference type="Pfam" id="PF02036"/>
    </source>
</evidence>
<feature type="domain" description="SCP2" evidence="1">
    <location>
        <begin position="9"/>
        <end position="82"/>
    </location>
</feature>
<protein>
    <recommendedName>
        <fullName evidence="1">SCP2 domain-containing protein</fullName>
    </recommendedName>
</protein>
<dbReference type="Proteomes" id="UP000027178">
    <property type="component" value="Unassembled WGS sequence"/>
</dbReference>
<gene>
    <name evidence="2" type="ORF">KCH_02560</name>
</gene>
<accession>A0A066Z382</accession>
<dbReference type="EMBL" id="JNBY01000010">
    <property type="protein sequence ID" value="KDN87982.1"/>
    <property type="molecule type" value="Genomic_DNA"/>
</dbReference>
<evidence type="ECO:0000313" key="2">
    <source>
        <dbReference type="EMBL" id="KDN87982.1"/>
    </source>
</evidence>
<dbReference type="SUPFAM" id="SSF55718">
    <property type="entry name" value="SCP-like"/>
    <property type="match status" value="1"/>
</dbReference>
<dbReference type="HOGENOM" id="CLU_2330016_0_0_11"/>
<dbReference type="InterPro" id="IPR003033">
    <property type="entry name" value="SCP2_sterol-bd_dom"/>
</dbReference>
<evidence type="ECO:0000313" key="3">
    <source>
        <dbReference type="Proteomes" id="UP000027178"/>
    </source>
</evidence>
<proteinExistence type="predicted"/>
<dbReference type="AlphaFoldDB" id="A0A066Z382"/>
<comment type="caution">
    <text evidence="2">The sequence shown here is derived from an EMBL/GenBank/DDBJ whole genome shotgun (WGS) entry which is preliminary data.</text>
</comment>
<dbReference type="PATRIC" id="fig|1348663.4.peg.237"/>
<organism evidence="2 3">
    <name type="scientific">Kitasatospora cheerisanensis KCTC 2395</name>
    <dbReference type="NCBI Taxonomy" id="1348663"/>
    <lineage>
        <taxon>Bacteria</taxon>
        <taxon>Bacillati</taxon>
        <taxon>Actinomycetota</taxon>
        <taxon>Actinomycetes</taxon>
        <taxon>Kitasatosporales</taxon>
        <taxon>Streptomycetaceae</taxon>
        <taxon>Kitasatospora</taxon>
    </lineage>
</organism>